<sequence length="400" mass="42974">MDATWIKRIGLAALGLGVVGAIAWTMRPQPALVDIGAVVKAPMRVTITQEGRTRVREIYTISTPITGHLSRTILDVGDPVEANKTVIAAIHPLEPPLIDNRTETELIAAREAARAAVVIAETDYARVMASLDLAVKAMERASRLSATGVIAESTMQKAAGEVSVLRAQVQSALSSINLRRAELESAEARLRQPDRKDMNSGDKCCVELTAPASGTVLEVYAKSEQPVAVGAKIADIGNPRDLEVVVDLVSADAVRVKPGDQASIVDWGGDRPLKATLRRIDPAAFTKVSALGIEEQRVNAVFDLGESDPRLGHGFRIYAEIAVWQGENIVQVPLSALFRTGNDWTVFVLKDGVLARRTVRIDHMNDQAAEVLEGLAPDEKVVLHPGDTLADGMAAEIRSQ</sequence>
<gene>
    <name evidence="4" type="ORF">Q4481_03355</name>
</gene>
<dbReference type="Pfam" id="PF25989">
    <property type="entry name" value="YknX_C"/>
    <property type="match status" value="1"/>
</dbReference>
<comment type="subcellular location">
    <subcellularLocation>
        <location evidence="1">Cell envelope</location>
    </subcellularLocation>
</comment>
<evidence type="ECO:0000256" key="1">
    <source>
        <dbReference type="ARBA" id="ARBA00004196"/>
    </source>
</evidence>
<keyword evidence="2" id="KW-0175">Coiled coil</keyword>
<evidence type="ECO:0000259" key="3">
    <source>
        <dbReference type="Pfam" id="PF25989"/>
    </source>
</evidence>
<dbReference type="Proteomes" id="UP001174932">
    <property type="component" value="Unassembled WGS sequence"/>
</dbReference>
<proteinExistence type="predicted"/>
<dbReference type="EMBL" id="JAUOZU010000002">
    <property type="protein sequence ID" value="MDO6962978.1"/>
    <property type="molecule type" value="Genomic_DNA"/>
</dbReference>
<feature type="domain" description="YknX-like C-terminal permuted SH3-like" evidence="3">
    <location>
        <begin position="330"/>
        <end position="394"/>
    </location>
</feature>
<dbReference type="InterPro" id="IPR058637">
    <property type="entry name" value="YknX-like_C"/>
</dbReference>
<dbReference type="Gene3D" id="2.40.30.170">
    <property type="match status" value="1"/>
</dbReference>
<dbReference type="InterPro" id="IPR050465">
    <property type="entry name" value="UPF0194_transport"/>
</dbReference>
<dbReference type="RefSeq" id="WP_304374868.1">
    <property type="nucleotide sequence ID" value="NZ_JAUOZU010000002.1"/>
</dbReference>
<dbReference type="Gene3D" id="2.40.50.100">
    <property type="match status" value="1"/>
</dbReference>
<name>A0ABT8YI35_9HYPH</name>
<reference evidence="4" key="2">
    <citation type="submission" date="2023-07" db="EMBL/GenBank/DDBJ databases">
        <authorList>
            <person name="Shen H."/>
        </authorList>
    </citation>
    <scope>NUCLEOTIDE SEQUENCE</scope>
    <source>
        <strain evidence="4">TNR-22</strain>
    </source>
</reference>
<evidence type="ECO:0000256" key="2">
    <source>
        <dbReference type="ARBA" id="ARBA00023054"/>
    </source>
</evidence>
<keyword evidence="5" id="KW-1185">Reference proteome</keyword>
<evidence type="ECO:0000313" key="5">
    <source>
        <dbReference type="Proteomes" id="UP001174932"/>
    </source>
</evidence>
<organism evidence="4 5">
    <name type="scientific">Rhizobium alvei</name>
    <dbReference type="NCBI Taxonomy" id="1132659"/>
    <lineage>
        <taxon>Bacteria</taxon>
        <taxon>Pseudomonadati</taxon>
        <taxon>Pseudomonadota</taxon>
        <taxon>Alphaproteobacteria</taxon>
        <taxon>Hyphomicrobiales</taxon>
        <taxon>Rhizobiaceae</taxon>
        <taxon>Rhizobium/Agrobacterium group</taxon>
        <taxon>Rhizobium</taxon>
    </lineage>
</organism>
<dbReference type="PANTHER" id="PTHR32347:SF29">
    <property type="entry name" value="UPF0194 MEMBRANE PROTEIN YBHG"/>
    <property type="match status" value="1"/>
</dbReference>
<protein>
    <submittedName>
        <fullName evidence="4">HlyD family efflux transporter periplasmic adaptor subunit</fullName>
    </submittedName>
</protein>
<reference evidence="4" key="1">
    <citation type="journal article" date="2015" name="Int. J. Syst. Evol. Microbiol.">
        <title>Rhizobium alvei sp. nov., isolated from a freshwater river.</title>
        <authorList>
            <person name="Sheu S.Y."/>
            <person name="Huang H.W."/>
            <person name="Young C.C."/>
            <person name="Chen W.M."/>
        </authorList>
    </citation>
    <scope>NUCLEOTIDE SEQUENCE</scope>
    <source>
        <strain evidence="4">TNR-22</strain>
    </source>
</reference>
<comment type="caution">
    <text evidence="4">The sequence shown here is derived from an EMBL/GenBank/DDBJ whole genome shotgun (WGS) entry which is preliminary data.</text>
</comment>
<accession>A0ABT8YI35</accession>
<dbReference type="Gene3D" id="1.10.287.470">
    <property type="entry name" value="Helix hairpin bin"/>
    <property type="match status" value="1"/>
</dbReference>
<dbReference type="PANTHER" id="PTHR32347">
    <property type="entry name" value="EFFLUX SYSTEM COMPONENT YKNX-RELATED"/>
    <property type="match status" value="1"/>
</dbReference>
<dbReference type="Gene3D" id="2.40.420.20">
    <property type="match status" value="1"/>
</dbReference>
<evidence type="ECO:0000313" key="4">
    <source>
        <dbReference type="EMBL" id="MDO6962978.1"/>
    </source>
</evidence>